<reference evidence="2 3" key="1">
    <citation type="submission" date="2016-10" db="EMBL/GenBank/DDBJ databases">
        <authorList>
            <person name="de Groot N.N."/>
        </authorList>
    </citation>
    <scope>NUCLEOTIDE SEQUENCE [LARGE SCALE GENOMIC DNA]</scope>
    <source>
        <strain evidence="2 3">CGMCC 1.10457</strain>
    </source>
</reference>
<feature type="region of interest" description="Disordered" evidence="1">
    <location>
        <begin position="75"/>
        <end position="103"/>
    </location>
</feature>
<dbReference type="EMBL" id="FOZK01000002">
    <property type="protein sequence ID" value="SFR97764.1"/>
    <property type="molecule type" value="Genomic_DNA"/>
</dbReference>
<evidence type="ECO:0000256" key="1">
    <source>
        <dbReference type="SAM" id="MobiDB-lite"/>
    </source>
</evidence>
<dbReference type="RefSeq" id="WP_177227378.1">
    <property type="nucleotide sequence ID" value="NZ_FOZK01000002.1"/>
</dbReference>
<gene>
    <name evidence="2" type="ORF">SAMN05216559_1910</name>
</gene>
<accession>A0A1I6L2S2</accession>
<protein>
    <submittedName>
        <fullName evidence="2">Uncharacterized protein</fullName>
    </submittedName>
</protein>
<evidence type="ECO:0000313" key="2">
    <source>
        <dbReference type="EMBL" id="SFR97764.1"/>
    </source>
</evidence>
<dbReference type="OrthoDB" id="230956at2157"/>
<name>A0A1I6L2S2_9EURY</name>
<dbReference type="AlphaFoldDB" id="A0A1I6L2S2"/>
<evidence type="ECO:0000313" key="3">
    <source>
        <dbReference type="Proteomes" id="UP000199062"/>
    </source>
</evidence>
<dbReference type="Proteomes" id="UP000199062">
    <property type="component" value="Unassembled WGS sequence"/>
</dbReference>
<organism evidence="2 3">
    <name type="scientific">Halomicrobium zhouii</name>
    <dbReference type="NCBI Taxonomy" id="767519"/>
    <lineage>
        <taxon>Archaea</taxon>
        <taxon>Methanobacteriati</taxon>
        <taxon>Methanobacteriota</taxon>
        <taxon>Stenosarchaea group</taxon>
        <taxon>Halobacteria</taxon>
        <taxon>Halobacteriales</taxon>
        <taxon>Haloarculaceae</taxon>
        <taxon>Halomicrobium</taxon>
    </lineage>
</organism>
<proteinExistence type="predicted"/>
<sequence>MDDDQMIPLDLSESEALVMLEWLDRLEEPENLDGLPPFESAALRLRWDLEAMLESAHPYVFASDYESRLETAIDEVRDETTPEDCVEDATQRRPTAGPPTPVN</sequence>
<keyword evidence="3" id="KW-1185">Reference proteome</keyword>
<dbReference type="STRING" id="767519.SAMN05216559_1910"/>